<dbReference type="InParanoid" id="A0A2P5BJM2"/>
<organism evidence="1 2">
    <name type="scientific">Trema orientale</name>
    <name type="common">Charcoal tree</name>
    <name type="synonym">Celtis orientalis</name>
    <dbReference type="NCBI Taxonomy" id="63057"/>
    <lineage>
        <taxon>Eukaryota</taxon>
        <taxon>Viridiplantae</taxon>
        <taxon>Streptophyta</taxon>
        <taxon>Embryophyta</taxon>
        <taxon>Tracheophyta</taxon>
        <taxon>Spermatophyta</taxon>
        <taxon>Magnoliopsida</taxon>
        <taxon>eudicotyledons</taxon>
        <taxon>Gunneridae</taxon>
        <taxon>Pentapetalae</taxon>
        <taxon>rosids</taxon>
        <taxon>fabids</taxon>
        <taxon>Rosales</taxon>
        <taxon>Cannabaceae</taxon>
        <taxon>Trema</taxon>
    </lineage>
</organism>
<dbReference type="AlphaFoldDB" id="A0A2P5BJM2"/>
<keyword evidence="2" id="KW-1185">Reference proteome</keyword>
<reference evidence="2" key="1">
    <citation type="submission" date="2016-06" db="EMBL/GenBank/DDBJ databases">
        <title>Parallel loss of symbiosis genes in relatives of nitrogen-fixing non-legume Parasponia.</title>
        <authorList>
            <person name="Van Velzen R."/>
            <person name="Holmer R."/>
            <person name="Bu F."/>
            <person name="Rutten L."/>
            <person name="Van Zeijl A."/>
            <person name="Liu W."/>
            <person name="Santuari L."/>
            <person name="Cao Q."/>
            <person name="Sharma T."/>
            <person name="Shen D."/>
            <person name="Roswanjaya Y."/>
            <person name="Wardhani T."/>
            <person name="Kalhor M.S."/>
            <person name="Jansen J."/>
            <person name="Van den Hoogen J."/>
            <person name="Gungor B."/>
            <person name="Hartog M."/>
            <person name="Hontelez J."/>
            <person name="Verver J."/>
            <person name="Yang W.-C."/>
            <person name="Schijlen E."/>
            <person name="Repin R."/>
            <person name="Schilthuizen M."/>
            <person name="Schranz E."/>
            <person name="Heidstra R."/>
            <person name="Miyata K."/>
            <person name="Fedorova E."/>
            <person name="Kohlen W."/>
            <person name="Bisseling T."/>
            <person name="Smit S."/>
            <person name="Geurts R."/>
        </authorList>
    </citation>
    <scope>NUCLEOTIDE SEQUENCE [LARGE SCALE GENOMIC DNA]</scope>
    <source>
        <strain evidence="2">cv. RG33-2</strain>
    </source>
</reference>
<sequence length="103" mass="12024">MLEDMDKVMTTSTITFPQETKSTFKDLETQISQFASAMKQLQVEKSIQQPFLTLYSYKKNVSALMYRSCNMMEDTYQEELGAMKDYESMLDSEAEIECHNFAR</sequence>
<accession>A0A2P5BJM2</accession>
<evidence type="ECO:0000313" key="2">
    <source>
        <dbReference type="Proteomes" id="UP000237000"/>
    </source>
</evidence>
<gene>
    <name evidence="1" type="ORF">TorRG33x02_318890</name>
</gene>
<comment type="caution">
    <text evidence="1">The sequence shown here is derived from an EMBL/GenBank/DDBJ whole genome shotgun (WGS) entry which is preliminary data.</text>
</comment>
<feature type="non-terminal residue" evidence="1">
    <location>
        <position position="103"/>
    </location>
</feature>
<proteinExistence type="predicted"/>
<name>A0A2P5BJM2_TREOI</name>
<evidence type="ECO:0000313" key="1">
    <source>
        <dbReference type="EMBL" id="PON48995.1"/>
    </source>
</evidence>
<dbReference type="EMBL" id="JXTC01000509">
    <property type="protein sequence ID" value="PON48995.1"/>
    <property type="molecule type" value="Genomic_DNA"/>
</dbReference>
<protein>
    <submittedName>
        <fullName evidence="1">Uncharacterized protein</fullName>
    </submittedName>
</protein>
<dbReference type="Proteomes" id="UP000237000">
    <property type="component" value="Unassembled WGS sequence"/>
</dbReference>